<sequence length="124" mass="14290">MRESEVYFIIRNVREQIAEGSSCRADLMDAESYMFLSTDLLSNLQACFEIHLATSGAECQRWLAMDIIGKSLDRVRSSLFQDYVIVADVAPFDTERSYNPNLNNIEVWKIYTNIKTMVGYSKKE</sequence>
<proteinExistence type="predicted"/>
<dbReference type="Proteomes" id="UP001497382">
    <property type="component" value="Unassembled WGS sequence"/>
</dbReference>
<protein>
    <submittedName>
        <fullName evidence="1">Uncharacterized protein</fullName>
    </submittedName>
</protein>
<reference evidence="1 2" key="1">
    <citation type="submission" date="2024-04" db="EMBL/GenBank/DDBJ databases">
        <authorList>
            <person name="Rising A."/>
            <person name="Reimegard J."/>
            <person name="Sonavane S."/>
            <person name="Akerstrom W."/>
            <person name="Nylinder S."/>
            <person name="Hedman E."/>
            <person name="Kallberg Y."/>
        </authorList>
    </citation>
    <scope>NUCLEOTIDE SEQUENCE [LARGE SCALE GENOMIC DNA]</scope>
</reference>
<dbReference type="EMBL" id="CAXIEN010000015">
    <property type="protein sequence ID" value="CAL1265027.1"/>
    <property type="molecule type" value="Genomic_DNA"/>
</dbReference>
<accession>A0AAV1Z190</accession>
<gene>
    <name evidence="1" type="ORF">LARSCL_LOCUS2292</name>
</gene>
<dbReference type="AlphaFoldDB" id="A0AAV1Z190"/>
<evidence type="ECO:0000313" key="1">
    <source>
        <dbReference type="EMBL" id="CAL1265027.1"/>
    </source>
</evidence>
<keyword evidence="2" id="KW-1185">Reference proteome</keyword>
<organism evidence="1 2">
    <name type="scientific">Larinioides sclopetarius</name>
    <dbReference type="NCBI Taxonomy" id="280406"/>
    <lineage>
        <taxon>Eukaryota</taxon>
        <taxon>Metazoa</taxon>
        <taxon>Ecdysozoa</taxon>
        <taxon>Arthropoda</taxon>
        <taxon>Chelicerata</taxon>
        <taxon>Arachnida</taxon>
        <taxon>Araneae</taxon>
        <taxon>Araneomorphae</taxon>
        <taxon>Entelegynae</taxon>
        <taxon>Araneoidea</taxon>
        <taxon>Araneidae</taxon>
        <taxon>Larinioides</taxon>
    </lineage>
</organism>
<name>A0AAV1Z190_9ARAC</name>
<evidence type="ECO:0000313" key="2">
    <source>
        <dbReference type="Proteomes" id="UP001497382"/>
    </source>
</evidence>
<comment type="caution">
    <text evidence="1">The sequence shown here is derived from an EMBL/GenBank/DDBJ whole genome shotgun (WGS) entry which is preliminary data.</text>
</comment>